<protein>
    <recommendedName>
        <fullName evidence="6">PHD-type domain-containing protein</fullName>
    </recommendedName>
</protein>
<dbReference type="OrthoDB" id="432829at2759"/>
<evidence type="ECO:0000256" key="1">
    <source>
        <dbReference type="ARBA" id="ARBA00022723"/>
    </source>
</evidence>
<organism evidence="7">
    <name type="scientific">Pelagomonas calceolata</name>
    <dbReference type="NCBI Taxonomy" id="35677"/>
    <lineage>
        <taxon>Eukaryota</taxon>
        <taxon>Sar</taxon>
        <taxon>Stramenopiles</taxon>
        <taxon>Ochrophyta</taxon>
        <taxon>Pelagophyceae</taxon>
        <taxon>Pelagomonadales</taxon>
        <taxon>Pelagomonadaceae</taxon>
        <taxon>Pelagomonas</taxon>
    </lineage>
</organism>
<dbReference type="InterPro" id="IPR001965">
    <property type="entry name" value="Znf_PHD"/>
</dbReference>
<dbReference type="SUPFAM" id="SSF57903">
    <property type="entry name" value="FYVE/PHD zinc finger"/>
    <property type="match status" value="2"/>
</dbReference>
<feature type="region of interest" description="Disordered" evidence="5">
    <location>
        <begin position="121"/>
        <end position="158"/>
    </location>
</feature>
<dbReference type="InterPro" id="IPR011011">
    <property type="entry name" value="Znf_FYVE_PHD"/>
</dbReference>
<dbReference type="SMART" id="SM00249">
    <property type="entry name" value="PHD"/>
    <property type="match status" value="2"/>
</dbReference>
<dbReference type="InterPro" id="IPR019787">
    <property type="entry name" value="Znf_PHD-finger"/>
</dbReference>
<evidence type="ECO:0000256" key="3">
    <source>
        <dbReference type="ARBA" id="ARBA00022833"/>
    </source>
</evidence>
<keyword evidence="3" id="KW-0862">Zinc</keyword>
<dbReference type="Proteomes" id="UP000789595">
    <property type="component" value="Unassembled WGS sequence"/>
</dbReference>
<dbReference type="EMBL" id="HBIW01014862">
    <property type="protein sequence ID" value="CAE0697357.1"/>
    <property type="molecule type" value="Transcribed_RNA"/>
</dbReference>
<evidence type="ECO:0000256" key="4">
    <source>
        <dbReference type="PROSITE-ProRule" id="PRU00146"/>
    </source>
</evidence>
<feature type="compositionally biased region" description="Acidic residues" evidence="5">
    <location>
        <begin position="147"/>
        <end position="158"/>
    </location>
</feature>
<feature type="domain" description="PHD-type" evidence="6">
    <location>
        <begin position="158"/>
        <end position="214"/>
    </location>
</feature>
<evidence type="ECO:0000256" key="2">
    <source>
        <dbReference type="ARBA" id="ARBA00022771"/>
    </source>
</evidence>
<keyword evidence="1" id="KW-0479">Metal-binding</keyword>
<dbReference type="Gene3D" id="3.30.40.10">
    <property type="entry name" value="Zinc/RING finger domain, C3HC4 (zinc finger)"/>
    <property type="match status" value="2"/>
</dbReference>
<dbReference type="EMBL" id="CAKKNE010000005">
    <property type="protein sequence ID" value="CAH0376427.1"/>
    <property type="molecule type" value="Genomic_DNA"/>
</dbReference>
<sequence length="647" mass="71690">MEPAAPPDFFVVPPVRQTYATGFFGARAVPKMKRRRKQWKWRKSALAYLLQRPEPPPPRRATPPPPTPTDVSFLIWPVRQRWSRPFYDFPPTATHFVAAPFDMLDFFAMTRKTLRIRAELRAERLGDGPPARAAPKRPPKRPRGDPDATDSDDDDERDDTCACCGGTTLTAAGLAMDEVLVCDNRQCEAEVHLSCTGLDKVPDGDWYCPDCAPRPEDKCVLCLASTAANDPNSVLICDECDGDAHLECTGLAAVPGAEEEFTCAICARRAVRRAARAARAAPKRRRRRPRVWIEENRPPAEVGPPIAQPGWPFVVKPDGDLTRVAAALEEWRARLPREATRRRTRSDYSRPQILYKWDATSGEARGWFPGRITRALGAGKEYNFEIDLSRRRRGCPIPKESVSTVDAAGERRDARLALNNYGTKWVWIEDRRLPRSDTWLAAEDVDVGDHDAVAAAIERCAGEHGGLTTLNLGLVTRGGKDGVGADTARWPYLLQLLLRYFARWAPSDALCSSVYVCFGDGSYDRRTRGLHVDEFNVAESRLMAVGDFAGGGLRLPAREAAPVDVRQRANLARGGDGGPFFVFDAKQELHGVEPYTGRRVAVSFYTIKETKLLNDYGRASLADLGFRLQGSVDAPVVTPPVSPAPPH</sequence>
<proteinExistence type="predicted"/>
<dbReference type="GO" id="GO:0008270">
    <property type="term" value="F:zinc ion binding"/>
    <property type="evidence" value="ECO:0007669"/>
    <property type="project" value="UniProtKB-KW"/>
</dbReference>
<reference evidence="7" key="1">
    <citation type="submission" date="2021-01" db="EMBL/GenBank/DDBJ databases">
        <authorList>
            <person name="Corre E."/>
            <person name="Pelletier E."/>
            <person name="Niang G."/>
            <person name="Scheremetjew M."/>
            <person name="Finn R."/>
            <person name="Kale V."/>
            <person name="Holt S."/>
            <person name="Cochrane G."/>
            <person name="Meng A."/>
            <person name="Brown T."/>
            <person name="Cohen L."/>
        </authorList>
    </citation>
    <scope>NUCLEOTIDE SEQUENCE</scope>
    <source>
        <strain evidence="7">CCMP1756</strain>
    </source>
</reference>
<accession>A0A7S4E8F8</accession>
<gene>
    <name evidence="7" type="ORF">PCAL00307_LOCUS12793</name>
    <name evidence="8" type="ORF">PECAL_5P10140</name>
</gene>
<evidence type="ECO:0000313" key="8">
    <source>
        <dbReference type="EMBL" id="CAH0376427.1"/>
    </source>
</evidence>
<keyword evidence="9" id="KW-1185">Reference proteome</keyword>
<evidence type="ECO:0000259" key="6">
    <source>
        <dbReference type="PROSITE" id="PS50016"/>
    </source>
</evidence>
<feature type="region of interest" description="Disordered" evidence="5">
    <location>
        <begin position="50"/>
        <end position="70"/>
    </location>
</feature>
<feature type="compositionally biased region" description="Pro residues" evidence="5">
    <location>
        <begin position="53"/>
        <end position="68"/>
    </location>
</feature>
<reference evidence="8" key="2">
    <citation type="submission" date="2021-11" db="EMBL/GenBank/DDBJ databases">
        <authorList>
            <consortium name="Genoscope - CEA"/>
            <person name="William W."/>
        </authorList>
    </citation>
    <scope>NUCLEOTIDE SEQUENCE</scope>
</reference>
<evidence type="ECO:0000313" key="7">
    <source>
        <dbReference type="EMBL" id="CAE0697357.1"/>
    </source>
</evidence>
<dbReference type="AlphaFoldDB" id="A0A7S4E8F8"/>
<dbReference type="InterPro" id="IPR013083">
    <property type="entry name" value="Znf_RING/FYVE/PHD"/>
</dbReference>
<dbReference type="PROSITE" id="PS50016">
    <property type="entry name" value="ZF_PHD_2"/>
    <property type="match status" value="1"/>
</dbReference>
<keyword evidence="2 4" id="KW-0863">Zinc-finger</keyword>
<name>A0A7S4E8F8_9STRA</name>
<evidence type="ECO:0000313" key="9">
    <source>
        <dbReference type="Proteomes" id="UP000789595"/>
    </source>
</evidence>
<evidence type="ECO:0000256" key="5">
    <source>
        <dbReference type="SAM" id="MobiDB-lite"/>
    </source>
</evidence>